<organism evidence="9 10">
    <name type="scientific">Helicobacter equorum</name>
    <dbReference type="NCBI Taxonomy" id="361872"/>
    <lineage>
        <taxon>Bacteria</taxon>
        <taxon>Pseudomonadati</taxon>
        <taxon>Campylobacterota</taxon>
        <taxon>Epsilonproteobacteria</taxon>
        <taxon>Campylobacterales</taxon>
        <taxon>Helicobacteraceae</taxon>
        <taxon>Helicobacter</taxon>
    </lineage>
</organism>
<dbReference type="NCBIfam" id="TIGR00087">
    <property type="entry name" value="surE"/>
    <property type="match status" value="1"/>
</dbReference>
<dbReference type="GO" id="GO:0008254">
    <property type="term" value="F:3'-nucleotidase activity"/>
    <property type="evidence" value="ECO:0007669"/>
    <property type="project" value="TreeGrafter"/>
</dbReference>
<keyword evidence="10" id="KW-1185">Reference proteome</keyword>
<dbReference type="SUPFAM" id="SSF64167">
    <property type="entry name" value="SurE-like"/>
    <property type="match status" value="1"/>
</dbReference>
<dbReference type="EC" id="3.1.3.5" evidence="7"/>
<comment type="function">
    <text evidence="7">Nucleotidase that shows phosphatase activity on nucleoside 5'-monophosphates.</text>
</comment>
<dbReference type="NCBIfam" id="NF001494">
    <property type="entry name" value="PRK00346.2-4"/>
    <property type="match status" value="1"/>
</dbReference>
<feature type="domain" description="Survival protein SurE-like phosphatase/nucleotidase" evidence="8">
    <location>
        <begin position="4"/>
        <end position="194"/>
    </location>
</feature>
<evidence type="ECO:0000256" key="7">
    <source>
        <dbReference type="HAMAP-Rule" id="MF_00060"/>
    </source>
</evidence>
<dbReference type="OrthoDB" id="9780815at2"/>
<protein>
    <recommendedName>
        <fullName evidence="7">5'-nucleotidase SurE</fullName>
        <ecNumber evidence="7">3.1.3.5</ecNumber>
    </recommendedName>
    <alternativeName>
        <fullName evidence="7">Nucleoside 5'-monophosphate phosphohydrolase</fullName>
    </alternativeName>
</protein>
<feature type="binding site" evidence="7">
    <location>
        <position position="40"/>
    </location>
    <ligand>
        <name>a divalent metal cation</name>
        <dbReference type="ChEBI" id="CHEBI:60240"/>
    </ligand>
</feature>
<proteinExistence type="inferred from homology"/>
<dbReference type="GO" id="GO:0004309">
    <property type="term" value="F:exopolyphosphatase activity"/>
    <property type="evidence" value="ECO:0007669"/>
    <property type="project" value="TreeGrafter"/>
</dbReference>
<dbReference type="InterPro" id="IPR002828">
    <property type="entry name" value="SurE-like_Pase/nucleotidase"/>
</dbReference>
<evidence type="ECO:0000256" key="3">
    <source>
        <dbReference type="ARBA" id="ARBA00022490"/>
    </source>
</evidence>
<evidence type="ECO:0000256" key="1">
    <source>
        <dbReference type="ARBA" id="ARBA00000815"/>
    </source>
</evidence>
<keyword evidence="4 7" id="KW-0479">Metal-binding</keyword>
<dbReference type="GO" id="GO:0000166">
    <property type="term" value="F:nucleotide binding"/>
    <property type="evidence" value="ECO:0007669"/>
    <property type="project" value="UniProtKB-KW"/>
</dbReference>
<dbReference type="RefSeq" id="WP_115571623.1">
    <property type="nucleotide sequence ID" value="NZ_NXLT01000010.1"/>
</dbReference>
<dbReference type="NCBIfam" id="NF001490">
    <property type="entry name" value="PRK00346.1-4"/>
    <property type="match status" value="1"/>
</dbReference>
<evidence type="ECO:0000256" key="5">
    <source>
        <dbReference type="ARBA" id="ARBA00022741"/>
    </source>
</evidence>
<keyword evidence="5 7" id="KW-0547">Nucleotide-binding</keyword>
<comment type="similarity">
    <text evidence="2 7">Belongs to the SurE nucleotidase family.</text>
</comment>
<dbReference type="PANTHER" id="PTHR30457:SF12">
    <property type="entry name" value="5'_3'-NUCLEOTIDASE SURE"/>
    <property type="match status" value="1"/>
</dbReference>
<evidence type="ECO:0000259" key="8">
    <source>
        <dbReference type="Pfam" id="PF01975"/>
    </source>
</evidence>
<dbReference type="PANTHER" id="PTHR30457">
    <property type="entry name" value="5'-NUCLEOTIDASE SURE"/>
    <property type="match status" value="1"/>
</dbReference>
<comment type="caution">
    <text evidence="9">The sequence shown here is derived from an EMBL/GenBank/DDBJ whole genome shotgun (WGS) entry which is preliminary data.</text>
</comment>
<dbReference type="InterPro" id="IPR030048">
    <property type="entry name" value="SurE"/>
</dbReference>
<keyword evidence="6 7" id="KW-0378">Hydrolase</keyword>
<comment type="subcellular location">
    <subcellularLocation>
        <location evidence="7">Cytoplasm</location>
    </subcellularLocation>
</comment>
<comment type="catalytic activity">
    <reaction evidence="1 7">
        <text>a ribonucleoside 5'-phosphate + H2O = a ribonucleoside + phosphate</text>
        <dbReference type="Rhea" id="RHEA:12484"/>
        <dbReference type="ChEBI" id="CHEBI:15377"/>
        <dbReference type="ChEBI" id="CHEBI:18254"/>
        <dbReference type="ChEBI" id="CHEBI:43474"/>
        <dbReference type="ChEBI" id="CHEBI:58043"/>
        <dbReference type="EC" id="3.1.3.5"/>
    </reaction>
</comment>
<dbReference type="Pfam" id="PF01975">
    <property type="entry name" value="SurE"/>
    <property type="match status" value="1"/>
</dbReference>
<dbReference type="GO" id="GO:0008253">
    <property type="term" value="F:5'-nucleotidase activity"/>
    <property type="evidence" value="ECO:0007669"/>
    <property type="project" value="UniProtKB-UniRule"/>
</dbReference>
<sequence>MKQILLTNDDGFNSYGLLALRDALKDLARIVIVAPASEKSACGHGLSITRPLHFVQVDDDFYKLEDGTPSDCVYLALHTLYGENNRPDLVISGINIGSNMGEDITYSGTAAGAMEGCLHGIDSIAISQTMRDKNLAQDFDFALAKESIRALVEKIFTKGFPLSKRKFLNVNIPQISPKQCKGTLVTQMGHRIYGNEAQLHRNPRGQEYHWLGLQPLMWETRADTPQVNGEAFSGENDFDAIKGQYVSITPIKLDLTSYEDIRNVREWL</sequence>
<feature type="binding site" evidence="7">
    <location>
        <position position="9"/>
    </location>
    <ligand>
        <name>a divalent metal cation</name>
        <dbReference type="ChEBI" id="CHEBI:60240"/>
    </ligand>
</feature>
<dbReference type="InterPro" id="IPR036523">
    <property type="entry name" value="SurE-like_sf"/>
</dbReference>
<feature type="binding site" evidence="7">
    <location>
        <position position="10"/>
    </location>
    <ligand>
        <name>a divalent metal cation</name>
        <dbReference type="ChEBI" id="CHEBI:60240"/>
    </ligand>
</feature>
<name>A0A3D8ILW4_9HELI</name>
<dbReference type="HAMAP" id="MF_00060">
    <property type="entry name" value="SurE"/>
    <property type="match status" value="1"/>
</dbReference>
<evidence type="ECO:0000256" key="4">
    <source>
        <dbReference type="ARBA" id="ARBA00022723"/>
    </source>
</evidence>
<gene>
    <name evidence="7" type="primary">surE</name>
    <name evidence="9" type="ORF">CQA54_08280</name>
</gene>
<dbReference type="Proteomes" id="UP000256514">
    <property type="component" value="Unassembled WGS sequence"/>
</dbReference>
<keyword evidence="3 7" id="KW-0963">Cytoplasm</keyword>
<evidence type="ECO:0000313" key="10">
    <source>
        <dbReference type="Proteomes" id="UP000256514"/>
    </source>
</evidence>
<dbReference type="Gene3D" id="3.40.1210.10">
    <property type="entry name" value="Survival protein SurE-like phosphatase/nucleotidase"/>
    <property type="match status" value="1"/>
</dbReference>
<evidence type="ECO:0000256" key="2">
    <source>
        <dbReference type="ARBA" id="ARBA00011062"/>
    </source>
</evidence>
<accession>A0A3D8ILW4</accession>
<dbReference type="GO" id="GO:0005737">
    <property type="term" value="C:cytoplasm"/>
    <property type="evidence" value="ECO:0007669"/>
    <property type="project" value="UniProtKB-SubCell"/>
</dbReference>
<comment type="cofactor">
    <cofactor evidence="7">
        <name>a divalent metal cation</name>
        <dbReference type="ChEBI" id="CHEBI:60240"/>
    </cofactor>
    <text evidence="7">Binds 1 divalent metal cation per subunit.</text>
</comment>
<evidence type="ECO:0000256" key="6">
    <source>
        <dbReference type="ARBA" id="ARBA00022801"/>
    </source>
</evidence>
<reference evidence="9 10" key="1">
    <citation type="submission" date="2018-04" db="EMBL/GenBank/DDBJ databases">
        <title>Novel Campyloabacter and Helicobacter Species and Strains.</title>
        <authorList>
            <person name="Mannion A.J."/>
            <person name="Shen Z."/>
            <person name="Fox J.G."/>
        </authorList>
    </citation>
    <scope>NUCLEOTIDE SEQUENCE [LARGE SCALE GENOMIC DNA]</scope>
    <source>
        <strain evidence="9 10">MIT 12-6600</strain>
    </source>
</reference>
<evidence type="ECO:0000313" key="9">
    <source>
        <dbReference type="EMBL" id="RDU65945.1"/>
    </source>
</evidence>
<feature type="binding site" evidence="7">
    <location>
        <position position="95"/>
    </location>
    <ligand>
        <name>a divalent metal cation</name>
        <dbReference type="ChEBI" id="CHEBI:60240"/>
    </ligand>
</feature>
<dbReference type="GO" id="GO:0046872">
    <property type="term" value="F:metal ion binding"/>
    <property type="evidence" value="ECO:0007669"/>
    <property type="project" value="UniProtKB-UniRule"/>
</dbReference>
<dbReference type="AlphaFoldDB" id="A0A3D8ILW4"/>
<dbReference type="EMBL" id="NXLT01000010">
    <property type="protein sequence ID" value="RDU65945.1"/>
    <property type="molecule type" value="Genomic_DNA"/>
</dbReference>